<feature type="domain" description="FAD-binding" evidence="5">
    <location>
        <begin position="297"/>
        <end position="706"/>
    </location>
</feature>
<evidence type="ECO:0000259" key="7">
    <source>
        <dbReference type="Pfam" id="PF16804"/>
    </source>
</evidence>
<evidence type="ECO:0000256" key="4">
    <source>
        <dbReference type="ARBA" id="ARBA00023002"/>
    </source>
</evidence>
<keyword evidence="4" id="KW-0560">Oxidoreductase</keyword>
<dbReference type="Pfam" id="PF07976">
    <property type="entry name" value="Phe_hydrox_dim"/>
    <property type="match status" value="1"/>
</dbReference>
<dbReference type="InterPro" id="IPR036188">
    <property type="entry name" value="FAD/NAD-bd_sf"/>
</dbReference>
<keyword evidence="9" id="KW-1185">Reference proteome</keyword>
<keyword evidence="3" id="KW-0274">FAD</keyword>
<evidence type="ECO:0000256" key="2">
    <source>
        <dbReference type="ARBA" id="ARBA00022630"/>
    </source>
</evidence>
<dbReference type="GO" id="GO:0016709">
    <property type="term" value="F:oxidoreductase activity, acting on paired donors, with incorporation or reduction of molecular oxygen, NAD(P)H as one donor, and incorporation of one atom of oxygen"/>
    <property type="evidence" value="ECO:0007669"/>
    <property type="project" value="UniProtKB-ARBA"/>
</dbReference>
<dbReference type="InterPro" id="IPR038692">
    <property type="entry name" value="Cthe_2751_sf"/>
</dbReference>
<evidence type="ECO:0000256" key="3">
    <source>
        <dbReference type="ARBA" id="ARBA00022827"/>
    </source>
</evidence>
<dbReference type="PRINTS" id="PR00420">
    <property type="entry name" value="RNGMNOXGNASE"/>
</dbReference>
<dbReference type="PANTHER" id="PTHR43004:SF20">
    <property type="entry name" value="2-MONOOXYGENASE, PUTATIVE (AFU_ORTHOLOGUE AFUA_1G13660)-RELATED"/>
    <property type="match status" value="1"/>
</dbReference>
<dbReference type="Proteomes" id="UP000574317">
    <property type="component" value="Unassembled WGS sequence"/>
</dbReference>
<dbReference type="InterPro" id="IPR012941">
    <property type="entry name" value="Phe_hydrox_C_dim_dom"/>
</dbReference>
<comment type="similarity">
    <text evidence="1">Belongs to the PheA/TfdB FAD monooxygenase family.</text>
</comment>
<dbReference type="EMBL" id="JAAOAO010000022">
    <property type="protein sequence ID" value="KAF5567482.1"/>
    <property type="molecule type" value="Genomic_DNA"/>
</dbReference>
<dbReference type="AlphaFoldDB" id="A0A8H5K6R6"/>
<evidence type="ECO:0000256" key="1">
    <source>
        <dbReference type="ARBA" id="ARBA00007801"/>
    </source>
</evidence>
<dbReference type="SUPFAM" id="SSF54373">
    <property type="entry name" value="FAD-linked reductases, C-terminal domain"/>
    <property type="match status" value="1"/>
</dbReference>
<feature type="domain" description="DUF5071" evidence="7">
    <location>
        <begin position="137"/>
        <end position="264"/>
    </location>
</feature>
<dbReference type="SUPFAM" id="SSF51905">
    <property type="entry name" value="FAD/NAD(P)-binding domain"/>
    <property type="match status" value="1"/>
</dbReference>
<evidence type="ECO:0000259" key="5">
    <source>
        <dbReference type="Pfam" id="PF01494"/>
    </source>
</evidence>
<evidence type="ECO:0000313" key="8">
    <source>
        <dbReference type="EMBL" id="KAF5567482.1"/>
    </source>
</evidence>
<dbReference type="CDD" id="cd02979">
    <property type="entry name" value="PHOX_C"/>
    <property type="match status" value="1"/>
</dbReference>
<evidence type="ECO:0000259" key="6">
    <source>
        <dbReference type="Pfam" id="PF07976"/>
    </source>
</evidence>
<dbReference type="Gene3D" id="3.50.50.60">
    <property type="entry name" value="FAD/NAD(P)-binding domain"/>
    <property type="match status" value="1"/>
</dbReference>
<dbReference type="Pfam" id="PF16804">
    <property type="entry name" value="DUF5071"/>
    <property type="match status" value="1"/>
</dbReference>
<protein>
    <submittedName>
        <fullName evidence="8">Phenol 2-monooxygenase</fullName>
    </submittedName>
</protein>
<name>A0A8H5K6R6_9HYPO</name>
<reference evidence="8 9" key="1">
    <citation type="submission" date="2020-05" db="EMBL/GenBank/DDBJ databases">
        <title>Identification and distribution of gene clusters putatively required for synthesis of sphingolipid metabolism inhibitors in phylogenetically diverse species of the filamentous fungus Fusarium.</title>
        <authorList>
            <person name="Kim H.-S."/>
            <person name="Busman M."/>
            <person name="Brown D.W."/>
            <person name="Divon H."/>
            <person name="Uhlig S."/>
            <person name="Proctor R.H."/>
        </authorList>
    </citation>
    <scope>NUCLEOTIDE SEQUENCE [LARGE SCALE GENOMIC DNA]</scope>
    <source>
        <strain evidence="8 9">NRRL 25196</strain>
    </source>
</reference>
<dbReference type="SUPFAM" id="SSF52833">
    <property type="entry name" value="Thioredoxin-like"/>
    <property type="match status" value="1"/>
</dbReference>
<sequence>MNREQLTALGEKAFAGKVPTMLWSDRETLFEDGSEDIDIIRSRASEPATVEAISAALTSAIEDEDYDTLRVHQKALYSVLFKLSLENLQPYRPALAALAASDISDFAHRSSHHAQTSILIQNAGLLERFAADPNAVWVSKDKFDMVSDRTLTERVHTAEEMRLYMPELFDWLADANNPPFTPCRDQLARFPETAAVVAAEFLAKANEEKDTEYQHFLIDFVYDCVPVGKSWMPMREHVQALVKELAGSSDEDDEELVGEANEWLTRLEQWEALDTPLLTRKYEICTKMAVGAKTDHVDVLIVGAGPAGLMMATWLAKCGIKTRIVDKRGTKIFNGQADGLQCRTLEIFDSFGFAHRAWIESNHMLEISLWNPDEKGVLRRSSRIADTIPGISRFQQVVLHQGRIERFFLDAINEFSEGKISVERGVMPTSLEIDPKVVEDPDAYPITVNLRHLSEEEAQPKQTSTSANGTTVQDGLFRSNLSPDDTADMLKAAELNDKADTVEVVKAKYMLGADGAHSWVRKELGFKLEGESTDYIWGVLDIVPITDFPDIRQRCAIHSASSGSVMVIPRENKLVRLYIQLTTTAKIGEQDSRADRSWITPDVILESAQKILAPYKLTYRKLDWWTAYQIGQRVGSNFSAYDRVFLAGDAVHTHSPKAGQGMNVSMQDSFNLGWKVANVVKGLASRSILKTYETERKGIAKALIDFDHKFSRLFSGRPAKDIMDEEGISMDEFREAFEKGNLFASGIAVDYGQSNIVAKPTSDDSGLKDIAAKRQGLAPEIKLGMRIPSVKVLSQSDARPWHLQELLRSNGSWRVLVFPGDIDLDIQNKRMKSLCDKLSAESSFLKRFTPASARYDSVIEVITVHASKRQDHEIFDFPEILRPYHEVDGWDYNKIFVDDESYHEGHGKLYETFGIKPDQGCVVVLRPDQYVSYVGELDDYDSLDGFFSEFMIKQKAL</sequence>
<feature type="domain" description="Phenol hydroxylase-like C-terminal dimerisation" evidence="6">
    <location>
        <begin position="749"/>
        <end position="955"/>
    </location>
</feature>
<dbReference type="Gene3D" id="1.25.40.750">
    <property type="entry name" value="Domain of unknown function DUF5071"/>
    <property type="match status" value="1"/>
</dbReference>
<accession>A0A8H5K6R6</accession>
<dbReference type="GO" id="GO:0071949">
    <property type="term" value="F:FAD binding"/>
    <property type="evidence" value="ECO:0007669"/>
    <property type="project" value="InterPro"/>
</dbReference>
<keyword evidence="8" id="KW-0503">Monooxygenase</keyword>
<keyword evidence="2" id="KW-0285">Flavoprotein</keyword>
<dbReference type="Pfam" id="PF01494">
    <property type="entry name" value="FAD_binding_3"/>
    <property type="match status" value="1"/>
</dbReference>
<dbReference type="Gene3D" id="3.40.30.20">
    <property type="match status" value="1"/>
</dbReference>
<dbReference type="PANTHER" id="PTHR43004">
    <property type="entry name" value="TRK SYSTEM POTASSIUM UPTAKE PROTEIN"/>
    <property type="match status" value="1"/>
</dbReference>
<comment type="caution">
    <text evidence="8">The sequence shown here is derived from an EMBL/GenBank/DDBJ whole genome shotgun (WGS) entry which is preliminary data.</text>
</comment>
<gene>
    <name evidence="8" type="ORF">FNAPI_651</name>
</gene>
<dbReference type="InterPro" id="IPR038220">
    <property type="entry name" value="PHOX_C_sf"/>
</dbReference>
<proteinExistence type="inferred from homology"/>
<dbReference type="InterPro" id="IPR050641">
    <property type="entry name" value="RIFMO-like"/>
</dbReference>
<dbReference type="InterPro" id="IPR036249">
    <property type="entry name" value="Thioredoxin-like_sf"/>
</dbReference>
<dbReference type="InterPro" id="IPR031837">
    <property type="entry name" value="DUF5071"/>
</dbReference>
<dbReference type="InterPro" id="IPR002938">
    <property type="entry name" value="FAD-bd"/>
</dbReference>
<dbReference type="Gene3D" id="3.30.9.10">
    <property type="entry name" value="D-Amino Acid Oxidase, subunit A, domain 2"/>
    <property type="match status" value="1"/>
</dbReference>
<organism evidence="8 9">
    <name type="scientific">Fusarium napiforme</name>
    <dbReference type="NCBI Taxonomy" id="42672"/>
    <lineage>
        <taxon>Eukaryota</taxon>
        <taxon>Fungi</taxon>
        <taxon>Dikarya</taxon>
        <taxon>Ascomycota</taxon>
        <taxon>Pezizomycotina</taxon>
        <taxon>Sordariomycetes</taxon>
        <taxon>Hypocreomycetidae</taxon>
        <taxon>Hypocreales</taxon>
        <taxon>Nectriaceae</taxon>
        <taxon>Fusarium</taxon>
        <taxon>Fusarium fujikuroi species complex</taxon>
    </lineage>
</organism>
<evidence type="ECO:0000313" key="9">
    <source>
        <dbReference type="Proteomes" id="UP000574317"/>
    </source>
</evidence>